<evidence type="ECO:0000313" key="3">
    <source>
        <dbReference type="EMBL" id="MBE1611401.1"/>
    </source>
</evidence>
<dbReference type="Pfam" id="PF00795">
    <property type="entry name" value="CN_hydrolase"/>
    <property type="match status" value="1"/>
</dbReference>
<gene>
    <name evidence="3" type="ORF">HEB94_008249</name>
</gene>
<feature type="domain" description="CN hydrolase" evidence="2">
    <location>
        <begin position="5"/>
        <end position="262"/>
    </location>
</feature>
<dbReference type="RefSeq" id="WP_192754622.1">
    <property type="nucleotide sequence ID" value="NZ_BAABJL010000042.1"/>
</dbReference>
<evidence type="ECO:0000256" key="1">
    <source>
        <dbReference type="ARBA" id="ARBA00022801"/>
    </source>
</evidence>
<reference evidence="3" key="1">
    <citation type="submission" date="2020-10" db="EMBL/GenBank/DDBJ databases">
        <title>Sequencing the genomes of 1000 actinobacteria strains.</title>
        <authorList>
            <person name="Klenk H.-P."/>
        </authorList>
    </citation>
    <scope>NUCLEOTIDE SEQUENCE</scope>
    <source>
        <strain evidence="3">DSM 45354</strain>
    </source>
</reference>
<dbReference type="InterPro" id="IPR003010">
    <property type="entry name" value="C-N_Hydrolase"/>
</dbReference>
<organism evidence="3 4">
    <name type="scientific">Actinopolymorpha pittospori</name>
    <dbReference type="NCBI Taxonomy" id="648752"/>
    <lineage>
        <taxon>Bacteria</taxon>
        <taxon>Bacillati</taxon>
        <taxon>Actinomycetota</taxon>
        <taxon>Actinomycetes</taxon>
        <taxon>Propionibacteriales</taxon>
        <taxon>Actinopolymorphaceae</taxon>
        <taxon>Actinopolymorpha</taxon>
    </lineage>
</organism>
<accession>A0A927RNS1</accession>
<evidence type="ECO:0000259" key="2">
    <source>
        <dbReference type="PROSITE" id="PS50263"/>
    </source>
</evidence>
<proteinExistence type="predicted"/>
<dbReference type="PROSITE" id="PS50263">
    <property type="entry name" value="CN_HYDROLASE"/>
    <property type="match status" value="1"/>
</dbReference>
<protein>
    <submittedName>
        <fullName evidence="3">Amidohydrolase</fullName>
        <ecNumber evidence="3">3.5.1.77</ecNumber>
    </submittedName>
</protein>
<dbReference type="Proteomes" id="UP000638648">
    <property type="component" value="Unassembled WGS sequence"/>
</dbReference>
<keyword evidence="4" id="KW-1185">Reference proteome</keyword>
<dbReference type="AlphaFoldDB" id="A0A927RNS1"/>
<dbReference type="GO" id="GO:0047417">
    <property type="term" value="F:N-carbamoyl-D-amino acid hydrolase activity"/>
    <property type="evidence" value="ECO:0007669"/>
    <property type="project" value="UniProtKB-EC"/>
</dbReference>
<evidence type="ECO:0000313" key="4">
    <source>
        <dbReference type="Proteomes" id="UP000638648"/>
    </source>
</evidence>
<sequence length="300" mass="32880">MTRRVRVGAAQLGPHQESSTPEEILARLLALLEQAIAERVQVLVYPELALTTYFPKRIRSDAARFFSTAMPAPMVAPLFERAREAGIAFHLGYAERTADGRQFNTAVYVDERGEVVGKYRKLHLPGLADGPSARPGAVYEPYYFAHGDTGFQAFQTTHAQVGIAICQDRRFPETYRALALDGAELVLIGYNTPAGPLAYEQNELVMRAGAYSNSVFVVGVAKAGTEDGVELIGGSCVIDPFGQVLARAATTADELVTTSVDVDQARAARERWNFLGRRHPGHYTSLTEPVRVPETKSRLR</sequence>
<comment type="caution">
    <text evidence="3">The sequence shown here is derived from an EMBL/GenBank/DDBJ whole genome shotgun (WGS) entry which is preliminary data.</text>
</comment>
<dbReference type="InterPro" id="IPR036526">
    <property type="entry name" value="C-N_Hydrolase_sf"/>
</dbReference>
<dbReference type="EC" id="3.5.1.77" evidence="3"/>
<dbReference type="Gene3D" id="3.60.110.10">
    <property type="entry name" value="Carbon-nitrogen hydrolase"/>
    <property type="match status" value="1"/>
</dbReference>
<dbReference type="EMBL" id="JADBEM010000001">
    <property type="protein sequence ID" value="MBE1611401.1"/>
    <property type="molecule type" value="Genomic_DNA"/>
</dbReference>
<dbReference type="PANTHER" id="PTHR43674">
    <property type="entry name" value="NITRILASE C965.09-RELATED"/>
    <property type="match status" value="1"/>
</dbReference>
<keyword evidence="1 3" id="KW-0378">Hydrolase</keyword>
<name>A0A927RNS1_9ACTN</name>
<dbReference type="SUPFAM" id="SSF56317">
    <property type="entry name" value="Carbon-nitrogen hydrolase"/>
    <property type="match status" value="1"/>
</dbReference>
<dbReference type="PANTHER" id="PTHR43674:SF12">
    <property type="entry name" value="NITRILASE C965.09-RELATED"/>
    <property type="match status" value="1"/>
</dbReference>
<dbReference type="InterPro" id="IPR050345">
    <property type="entry name" value="Aliph_Amidase/BUP"/>
</dbReference>